<dbReference type="InterPro" id="IPR007627">
    <property type="entry name" value="RNA_pol_sigma70_r2"/>
</dbReference>
<dbReference type="InterPro" id="IPR014284">
    <property type="entry name" value="RNA_pol_sigma-70_dom"/>
</dbReference>
<proteinExistence type="inferred from homology"/>
<evidence type="ECO:0000256" key="4">
    <source>
        <dbReference type="ARBA" id="ARBA00023082"/>
    </source>
</evidence>
<feature type="domain" description="RNA polymerase sigma-70 region 2" evidence="6">
    <location>
        <begin position="15"/>
        <end position="80"/>
    </location>
</feature>
<dbReference type="Gene3D" id="1.10.10.10">
    <property type="entry name" value="Winged helix-like DNA-binding domain superfamily/Winged helix DNA-binding domain"/>
    <property type="match status" value="1"/>
</dbReference>
<evidence type="ECO:0000256" key="2">
    <source>
        <dbReference type="ARBA" id="ARBA00011344"/>
    </source>
</evidence>
<keyword evidence="4" id="KW-0731">Sigma factor</keyword>
<dbReference type="PANTHER" id="PTHR30173">
    <property type="entry name" value="SIGMA 19 FACTOR"/>
    <property type="match status" value="1"/>
</dbReference>
<dbReference type="InterPro" id="IPR013324">
    <property type="entry name" value="RNA_pol_sigma_r3/r4-like"/>
</dbReference>
<sequence length="296" mass="32347">MTDPQSLQADSTTEFEQLRPRLFGVAYRILGVVADAEDVVQETWIAWQAADRTGVAAPSAYLTKVVSNRALNRLRDTRRRREDYVGPWLPEPLDTSRRPDEAAEIADSVSYALMVMLEQLTPLERAAFVLREVFDVPTAEVAESLASTPAAVRQLVARARAHLTERDRAYDVDPSAHQRIARAFLVALAGGDLDGATALLAPDVVLVTDGGGVRRAALRPIEGPDRVLRFAVGLATKNPGYTVEVRELNGVPSAVIRRGEEVTTMHLRIVDGRVDRIFLVRNPGKLGDLGLTPNPG</sequence>
<dbReference type="SUPFAM" id="SSF88946">
    <property type="entry name" value="Sigma2 domain of RNA polymerase sigma factors"/>
    <property type="match status" value="1"/>
</dbReference>
<dbReference type="InterPro" id="IPR037401">
    <property type="entry name" value="SnoaL-like"/>
</dbReference>
<evidence type="ECO:0000256" key="3">
    <source>
        <dbReference type="ARBA" id="ARBA00023015"/>
    </source>
</evidence>
<dbReference type="Gene3D" id="3.10.450.50">
    <property type="match status" value="1"/>
</dbReference>
<dbReference type="InterPro" id="IPR036388">
    <property type="entry name" value="WH-like_DNA-bd_sf"/>
</dbReference>
<dbReference type="EMBL" id="VFOK01000001">
    <property type="protein sequence ID" value="TQL32268.1"/>
    <property type="molecule type" value="Genomic_DNA"/>
</dbReference>
<dbReference type="NCBIfam" id="TIGR02937">
    <property type="entry name" value="sigma70-ECF"/>
    <property type="match status" value="1"/>
</dbReference>
<evidence type="ECO:0000259" key="6">
    <source>
        <dbReference type="Pfam" id="PF04542"/>
    </source>
</evidence>
<dbReference type="InterPro" id="IPR013249">
    <property type="entry name" value="RNA_pol_sigma70_r4_t2"/>
</dbReference>
<dbReference type="Pfam" id="PF04542">
    <property type="entry name" value="Sigma70_r2"/>
    <property type="match status" value="1"/>
</dbReference>
<feature type="domain" description="SnoaL-like" evidence="8">
    <location>
        <begin position="181"/>
        <end position="257"/>
    </location>
</feature>
<dbReference type="SUPFAM" id="SSF54427">
    <property type="entry name" value="NTF2-like"/>
    <property type="match status" value="1"/>
</dbReference>
<dbReference type="InterPro" id="IPR032710">
    <property type="entry name" value="NTF2-like_dom_sf"/>
</dbReference>
<dbReference type="Proteomes" id="UP000318336">
    <property type="component" value="Unassembled WGS sequence"/>
</dbReference>
<comment type="subunit">
    <text evidence="2">Interacts transiently with the RNA polymerase catalytic core formed by RpoA, RpoB, RpoC and RpoZ (2 alpha, 1 beta, 1 beta' and 1 omega subunit) to form the RNA polymerase holoenzyme that can initiate transcription.</text>
</comment>
<dbReference type="PANTHER" id="PTHR30173:SF36">
    <property type="entry name" value="ECF RNA POLYMERASE SIGMA FACTOR SIGJ"/>
    <property type="match status" value="1"/>
</dbReference>
<keyword evidence="5" id="KW-0804">Transcription</keyword>
<keyword evidence="10" id="KW-1185">Reference proteome</keyword>
<name>A0A542X8V7_9MICO</name>
<dbReference type="Gene3D" id="1.10.1740.10">
    <property type="match status" value="1"/>
</dbReference>
<evidence type="ECO:0000256" key="1">
    <source>
        <dbReference type="ARBA" id="ARBA00010641"/>
    </source>
</evidence>
<evidence type="ECO:0000259" key="7">
    <source>
        <dbReference type="Pfam" id="PF08281"/>
    </source>
</evidence>
<dbReference type="SUPFAM" id="SSF88659">
    <property type="entry name" value="Sigma3 and sigma4 domains of RNA polymerase sigma factors"/>
    <property type="match status" value="1"/>
</dbReference>
<evidence type="ECO:0000313" key="10">
    <source>
        <dbReference type="Proteomes" id="UP000318336"/>
    </source>
</evidence>
<dbReference type="Pfam" id="PF12680">
    <property type="entry name" value="SnoaL_2"/>
    <property type="match status" value="1"/>
</dbReference>
<dbReference type="RefSeq" id="WP_211344514.1">
    <property type="nucleotide sequence ID" value="NZ_CAJTBP010000001.1"/>
</dbReference>
<dbReference type="GO" id="GO:0006352">
    <property type="term" value="P:DNA-templated transcription initiation"/>
    <property type="evidence" value="ECO:0007669"/>
    <property type="project" value="InterPro"/>
</dbReference>
<comment type="similarity">
    <text evidence="1">Belongs to the sigma-70 factor family. ECF subfamily.</text>
</comment>
<keyword evidence="3" id="KW-0805">Transcription regulation</keyword>
<evidence type="ECO:0000313" key="9">
    <source>
        <dbReference type="EMBL" id="TQL32268.1"/>
    </source>
</evidence>
<evidence type="ECO:0000259" key="8">
    <source>
        <dbReference type="Pfam" id="PF12680"/>
    </source>
</evidence>
<dbReference type="AlphaFoldDB" id="A0A542X8V7"/>
<dbReference type="Pfam" id="PF08281">
    <property type="entry name" value="Sigma70_r4_2"/>
    <property type="match status" value="1"/>
</dbReference>
<evidence type="ECO:0000256" key="5">
    <source>
        <dbReference type="ARBA" id="ARBA00023163"/>
    </source>
</evidence>
<protein>
    <submittedName>
        <fullName evidence="9">RNA polymerase sigma-70 factor (ECF subfamily)</fullName>
    </submittedName>
</protein>
<dbReference type="InterPro" id="IPR013325">
    <property type="entry name" value="RNA_pol_sigma_r2"/>
</dbReference>
<gene>
    <name evidence="9" type="ORF">FB554_0389</name>
</gene>
<organism evidence="9 10">
    <name type="scientific">Barrientosiimonas humi</name>
    <dbReference type="NCBI Taxonomy" id="999931"/>
    <lineage>
        <taxon>Bacteria</taxon>
        <taxon>Bacillati</taxon>
        <taxon>Actinomycetota</taxon>
        <taxon>Actinomycetes</taxon>
        <taxon>Micrococcales</taxon>
        <taxon>Dermacoccaceae</taxon>
        <taxon>Barrientosiimonas</taxon>
    </lineage>
</organism>
<dbReference type="NCBIfam" id="NF007214">
    <property type="entry name" value="PRK09636.1"/>
    <property type="match status" value="1"/>
</dbReference>
<reference evidence="9 10" key="1">
    <citation type="submission" date="2019-06" db="EMBL/GenBank/DDBJ databases">
        <title>Sequencing the genomes of 1000 actinobacteria strains.</title>
        <authorList>
            <person name="Klenk H.-P."/>
        </authorList>
    </citation>
    <scope>NUCLEOTIDE SEQUENCE [LARGE SCALE GENOMIC DNA]</scope>
    <source>
        <strain evidence="9 10">DSM 24617</strain>
    </source>
</reference>
<feature type="domain" description="RNA polymerase sigma factor 70 region 4 type 2" evidence="7">
    <location>
        <begin position="112"/>
        <end position="163"/>
    </location>
</feature>
<dbReference type="GO" id="GO:0016987">
    <property type="term" value="F:sigma factor activity"/>
    <property type="evidence" value="ECO:0007669"/>
    <property type="project" value="UniProtKB-KW"/>
</dbReference>
<comment type="caution">
    <text evidence="9">The sequence shown here is derived from an EMBL/GenBank/DDBJ whole genome shotgun (WGS) entry which is preliminary data.</text>
</comment>
<dbReference type="GO" id="GO:0003677">
    <property type="term" value="F:DNA binding"/>
    <property type="evidence" value="ECO:0007669"/>
    <property type="project" value="InterPro"/>
</dbReference>
<accession>A0A542X8V7</accession>
<dbReference type="InterPro" id="IPR052704">
    <property type="entry name" value="ECF_Sigma-70_Domain"/>
</dbReference>